<dbReference type="InterPro" id="IPR017452">
    <property type="entry name" value="GPCR_Rhodpsn_7TM"/>
</dbReference>
<evidence type="ECO:0000256" key="2">
    <source>
        <dbReference type="ARBA" id="ARBA00022692"/>
    </source>
</evidence>
<name>A0ABD0J178_9CAEN</name>
<reference evidence="7 8" key="1">
    <citation type="journal article" date="2023" name="Sci. Data">
        <title>Genome assembly of the Korean intertidal mud-creeper Batillaria attramentaria.</title>
        <authorList>
            <person name="Patra A.K."/>
            <person name="Ho P.T."/>
            <person name="Jun S."/>
            <person name="Lee S.J."/>
            <person name="Kim Y."/>
            <person name="Won Y.J."/>
        </authorList>
    </citation>
    <scope>NUCLEOTIDE SEQUENCE [LARGE SCALE GENOMIC DNA]</scope>
    <source>
        <strain evidence="7">Wonlab-2016</strain>
    </source>
</reference>
<feature type="domain" description="G-protein coupled receptors family 1 profile" evidence="6">
    <location>
        <begin position="86"/>
        <end position="365"/>
    </location>
</feature>
<dbReference type="SUPFAM" id="SSF81321">
    <property type="entry name" value="Family A G protein-coupled receptor-like"/>
    <property type="match status" value="1"/>
</dbReference>
<dbReference type="PROSITE" id="PS50262">
    <property type="entry name" value="G_PROTEIN_RECEP_F1_2"/>
    <property type="match status" value="1"/>
</dbReference>
<evidence type="ECO:0000259" key="6">
    <source>
        <dbReference type="PROSITE" id="PS50262"/>
    </source>
</evidence>
<dbReference type="PANTHER" id="PTHR46641:SF2">
    <property type="entry name" value="FMRFAMIDE RECEPTOR"/>
    <property type="match status" value="1"/>
</dbReference>
<evidence type="ECO:0000256" key="5">
    <source>
        <dbReference type="SAM" id="Phobius"/>
    </source>
</evidence>
<protein>
    <recommendedName>
        <fullName evidence="6">G-protein coupled receptors family 1 profile domain-containing protein</fullName>
    </recommendedName>
</protein>
<accession>A0ABD0J178</accession>
<keyword evidence="8" id="KW-1185">Reference proteome</keyword>
<comment type="subcellular location">
    <subcellularLocation>
        <location evidence="1">Membrane</location>
    </subcellularLocation>
</comment>
<keyword evidence="2 5" id="KW-0812">Transmembrane</keyword>
<feature type="transmembrane region" description="Helical" evidence="5">
    <location>
        <begin position="196"/>
        <end position="218"/>
    </location>
</feature>
<sequence length="416" mass="46306">MSRPAIQTPSTSETEMVSRTEPSTFGYTAVHNSTFSHVPEVCVEVNTYNLSDQYPDDLVSQETFLMFSSIHSGVIVPVLFLISVSTNTINMIVFYKHGLQERFNLCVFCLAFTDTMNLIAGFLTYVQLPASIIVQAITPDATALGPVIKAVEDYNLIGLYGFNWASQLISTIVACERCYCVVRPLKSQTVLSTKTMAGIIVTVCTPVVAGFFVVSLRWNQVCNFDSNTGSITFVPGASKFYLQNRQLVDILNGTVYGFALPGFCMTVVTVMTIITVVKLKQMAKWRETTSSARSLSAKEVALTRMLVGTSTLFISCATPAFTVFTAILFVPGLRLSGPYNNTFNVLVKVHEITVFINSSFNFFVYYKFGTKFRESVNNMFHCSRKRLSKQTDTRQSESSSATRLTFRRQNNYSNTL</sequence>
<organism evidence="7 8">
    <name type="scientific">Batillaria attramentaria</name>
    <dbReference type="NCBI Taxonomy" id="370345"/>
    <lineage>
        <taxon>Eukaryota</taxon>
        <taxon>Metazoa</taxon>
        <taxon>Spiralia</taxon>
        <taxon>Lophotrochozoa</taxon>
        <taxon>Mollusca</taxon>
        <taxon>Gastropoda</taxon>
        <taxon>Caenogastropoda</taxon>
        <taxon>Sorbeoconcha</taxon>
        <taxon>Cerithioidea</taxon>
        <taxon>Batillariidae</taxon>
        <taxon>Batillaria</taxon>
    </lineage>
</organism>
<keyword evidence="4 5" id="KW-0472">Membrane</keyword>
<feature type="transmembrane region" description="Helical" evidence="5">
    <location>
        <begin position="154"/>
        <end position="175"/>
    </location>
</feature>
<dbReference type="InterPro" id="IPR000276">
    <property type="entry name" value="GPCR_Rhodpsn"/>
</dbReference>
<comment type="caution">
    <text evidence="7">The sequence shown here is derived from an EMBL/GenBank/DDBJ whole genome shotgun (WGS) entry which is preliminary data.</text>
</comment>
<feature type="transmembrane region" description="Helical" evidence="5">
    <location>
        <begin position="312"/>
        <end position="333"/>
    </location>
</feature>
<keyword evidence="3 5" id="KW-1133">Transmembrane helix</keyword>
<feature type="transmembrane region" description="Helical" evidence="5">
    <location>
        <begin position="345"/>
        <end position="366"/>
    </location>
</feature>
<dbReference type="GO" id="GO:0016020">
    <property type="term" value="C:membrane"/>
    <property type="evidence" value="ECO:0007669"/>
    <property type="project" value="UniProtKB-SubCell"/>
</dbReference>
<dbReference type="PANTHER" id="PTHR46641">
    <property type="entry name" value="FMRFAMIDE RECEPTOR-RELATED"/>
    <property type="match status" value="1"/>
</dbReference>
<feature type="transmembrane region" description="Helical" evidence="5">
    <location>
        <begin position="255"/>
        <end position="277"/>
    </location>
</feature>
<evidence type="ECO:0000313" key="8">
    <source>
        <dbReference type="Proteomes" id="UP001519460"/>
    </source>
</evidence>
<evidence type="ECO:0000313" key="7">
    <source>
        <dbReference type="EMBL" id="KAK7445196.1"/>
    </source>
</evidence>
<dbReference type="Proteomes" id="UP001519460">
    <property type="component" value="Unassembled WGS sequence"/>
</dbReference>
<dbReference type="InterPro" id="IPR052954">
    <property type="entry name" value="GPCR-Ligand_Int"/>
</dbReference>
<evidence type="ECO:0000256" key="3">
    <source>
        <dbReference type="ARBA" id="ARBA00022989"/>
    </source>
</evidence>
<feature type="transmembrane region" description="Helical" evidence="5">
    <location>
        <begin position="64"/>
        <end position="84"/>
    </location>
</feature>
<evidence type="ECO:0000256" key="4">
    <source>
        <dbReference type="ARBA" id="ARBA00023136"/>
    </source>
</evidence>
<dbReference type="Pfam" id="PF00001">
    <property type="entry name" value="7tm_1"/>
    <property type="match status" value="1"/>
</dbReference>
<gene>
    <name evidence="7" type="ORF">BaRGS_00040364</name>
</gene>
<proteinExistence type="predicted"/>
<dbReference type="AlphaFoldDB" id="A0ABD0J178"/>
<evidence type="ECO:0000256" key="1">
    <source>
        <dbReference type="ARBA" id="ARBA00004370"/>
    </source>
</evidence>
<dbReference type="EMBL" id="JACVVK020000796">
    <property type="protein sequence ID" value="KAK7445196.1"/>
    <property type="molecule type" value="Genomic_DNA"/>
</dbReference>
<dbReference type="Gene3D" id="1.20.1070.10">
    <property type="entry name" value="Rhodopsin 7-helix transmembrane proteins"/>
    <property type="match status" value="1"/>
</dbReference>